<comment type="similarity">
    <text evidence="2 6">Belongs to the CTL (choline transporter-like) family.</text>
</comment>
<dbReference type="Proteomes" id="UP000747399">
    <property type="component" value="Unassembled WGS sequence"/>
</dbReference>
<name>A0A8J4BRI6_9CHLO</name>
<keyword evidence="4 6" id="KW-1133">Transmembrane helix</keyword>
<protein>
    <recommendedName>
        <fullName evidence="6">Choline transporter-like protein</fullName>
    </recommendedName>
</protein>
<proteinExistence type="inferred from homology"/>
<evidence type="ECO:0000313" key="9">
    <source>
        <dbReference type="Proteomes" id="UP000747399"/>
    </source>
</evidence>
<accession>A0A8J4BRI6</accession>
<evidence type="ECO:0000256" key="4">
    <source>
        <dbReference type="ARBA" id="ARBA00022989"/>
    </source>
</evidence>
<comment type="caution">
    <text evidence="6">Lacks conserved residue(s) required for the propagation of feature annotation.</text>
</comment>
<organism evidence="8 9">
    <name type="scientific">Volvox africanus</name>
    <dbReference type="NCBI Taxonomy" id="51714"/>
    <lineage>
        <taxon>Eukaryota</taxon>
        <taxon>Viridiplantae</taxon>
        <taxon>Chlorophyta</taxon>
        <taxon>core chlorophytes</taxon>
        <taxon>Chlorophyceae</taxon>
        <taxon>CS clade</taxon>
        <taxon>Chlamydomonadales</taxon>
        <taxon>Volvocaceae</taxon>
        <taxon>Volvox</taxon>
    </lineage>
</organism>
<keyword evidence="7" id="KW-0732">Signal</keyword>
<evidence type="ECO:0000256" key="2">
    <source>
        <dbReference type="ARBA" id="ARBA00007168"/>
    </source>
</evidence>
<gene>
    <name evidence="8" type="ORF">Vafri_20488</name>
</gene>
<feature type="chain" id="PRO_5035278550" description="Choline transporter-like protein" evidence="7">
    <location>
        <begin position="21"/>
        <end position="195"/>
    </location>
</feature>
<feature type="transmembrane region" description="Helical" evidence="6">
    <location>
        <begin position="56"/>
        <end position="73"/>
    </location>
</feature>
<dbReference type="AlphaFoldDB" id="A0A8J4BRI6"/>
<sequence>MALAGATVLLVVAAAVVVVAKDLVPNPLRGGNTDCMTPAGQQVMCCSLAPSAALPAYLPAVTITLVWTLLLLFELKVYVVSGVVAQWYFSPAGHLVGGDYYPPGEVGGGHGGGGGGTYGVDNVSEGGIGGDISAIGGGCVVLRGCSGFSSARALAASLGHAMGPSFGSLCAASGVLGTTAYLRAIVNGTSAARVW</sequence>
<evidence type="ECO:0000313" key="8">
    <source>
        <dbReference type="EMBL" id="GIL67054.1"/>
    </source>
</evidence>
<dbReference type="GO" id="GO:0022857">
    <property type="term" value="F:transmembrane transporter activity"/>
    <property type="evidence" value="ECO:0007669"/>
    <property type="project" value="UniProtKB-UniRule"/>
</dbReference>
<evidence type="ECO:0000256" key="5">
    <source>
        <dbReference type="ARBA" id="ARBA00023136"/>
    </source>
</evidence>
<keyword evidence="5 6" id="KW-0472">Membrane</keyword>
<dbReference type="GO" id="GO:0005886">
    <property type="term" value="C:plasma membrane"/>
    <property type="evidence" value="ECO:0007669"/>
    <property type="project" value="UniProtKB-SubCell"/>
</dbReference>
<comment type="subcellular location">
    <subcellularLocation>
        <location evidence="6">Cell membrane</location>
        <topology evidence="6">Multi-pass membrane protein</topology>
    </subcellularLocation>
    <subcellularLocation>
        <location evidence="1">Membrane</location>
        <topology evidence="1">Multi-pass membrane protein</topology>
    </subcellularLocation>
</comment>
<dbReference type="InterPro" id="IPR007603">
    <property type="entry name" value="Choline_transptr-like"/>
</dbReference>
<dbReference type="EMBL" id="BNCO01000093">
    <property type="protein sequence ID" value="GIL67054.1"/>
    <property type="molecule type" value="Genomic_DNA"/>
</dbReference>
<reference evidence="8" key="1">
    <citation type="journal article" date="2021" name="Proc. Natl. Acad. Sci. U.S.A.">
        <title>Three genomes in the algal genus Volvox reveal the fate of a haploid sex-determining region after a transition to homothallism.</title>
        <authorList>
            <person name="Yamamoto K."/>
            <person name="Hamaji T."/>
            <person name="Kawai-Toyooka H."/>
            <person name="Matsuzaki R."/>
            <person name="Takahashi F."/>
            <person name="Nishimura Y."/>
            <person name="Kawachi M."/>
            <person name="Noguchi H."/>
            <person name="Minakuchi Y."/>
            <person name="Umen J.G."/>
            <person name="Toyoda A."/>
            <person name="Nozaki H."/>
        </authorList>
    </citation>
    <scope>NUCLEOTIDE SEQUENCE</scope>
    <source>
        <strain evidence="8">NIES-3780</strain>
    </source>
</reference>
<dbReference type="Pfam" id="PF04515">
    <property type="entry name" value="Choline_transpo"/>
    <property type="match status" value="1"/>
</dbReference>
<evidence type="ECO:0000256" key="1">
    <source>
        <dbReference type="ARBA" id="ARBA00004141"/>
    </source>
</evidence>
<keyword evidence="9" id="KW-1185">Reference proteome</keyword>
<comment type="function">
    <text evidence="6">Choline transporter.</text>
</comment>
<comment type="caution">
    <text evidence="8">The sequence shown here is derived from an EMBL/GenBank/DDBJ whole genome shotgun (WGS) entry which is preliminary data.</text>
</comment>
<feature type="signal peptide" evidence="7">
    <location>
        <begin position="1"/>
        <end position="20"/>
    </location>
</feature>
<evidence type="ECO:0000256" key="3">
    <source>
        <dbReference type="ARBA" id="ARBA00022692"/>
    </source>
</evidence>
<evidence type="ECO:0000256" key="7">
    <source>
        <dbReference type="SAM" id="SignalP"/>
    </source>
</evidence>
<evidence type="ECO:0000256" key="6">
    <source>
        <dbReference type="RuleBase" id="RU368066"/>
    </source>
</evidence>
<keyword evidence="3 6" id="KW-0812">Transmembrane</keyword>